<dbReference type="RefSeq" id="WP_064247855.1">
    <property type="nucleotide sequence ID" value="NZ_CAXURF020000001.1"/>
</dbReference>
<evidence type="ECO:0000313" key="8">
    <source>
        <dbReference type="EMBL" id="OAP94101.1"/>
    </source>
</evidence>
<dbReference type="InterPro" id="IPR013611">
    <property type="entry name" value="Transp-assoc_OB_typ2"/>
</dbReference>
<dbReference type="GO" id="GO:0055052">
    <property type="term" value="C:ATP-binding cassette (ABC) transporter complex, substrate-binding subunit-containing"/>
    <property type="evidence" value="ECO:0007669"/>
    <property type="project" value="TreeGrafter"/>
</dbReference>
<evidence type="ECO:0000256" key="5">
    <source>
        <dbReference type="ARBA" id="ARBA00022741"/>
    </source>
</evidence>
<dbReference type="PROSITE" id="PS00211">
    <property type="entry name" value="ABC_TRANSPORTER_1"/>
    <property type="match status" value="1"/>
</dbReference>
<protein>
    <submittedName>
        <fullName evidence="8">ABC transporter ATP-binding protein</fullName>
    </submittedName>
</protein>
<dbReference type="InterPro" id="IPR047641">
    <property type="entry name" value="ABC_transpr_MalK/UgpC-like"/>
</dbReference>
<name>A0A179BSG7_RHILE</name>
<dbReference type="InterPro" id="IPR015855">
    <property type="entry name" value="ABC_transpr_MalK-like"/>
</dbReference>
<dbReference type="SUPFAM" id="SSF52540">
    <property type="entry name" value="P-loop containing nucleoside triphosphate hydrolases"/>
    <property type="match status" value="1"/>
</dbReference>
<dbReference type="InterPro" id="IPR003439">
    <property type="entry name" value="ABC_transporter-like_ATP-bd"/>
</dbReference>
<dbReference type="Gene3D" id="3.40.50.300">
    <property type="entry name" value="P-loop containing nucleotide triphosphate hydrolases"/>
    <property type="match status" value="1"/>
</dbReference>
<dbReference type="EMBL" id="LWBS01000220">
    <property type="protein sequence ID" value="OAP94101.1"/>
    <property type="molecule type" value="Genomic_DNA"/>
</dbReference>
<dbReference type="Pfam" id="PF08402">
    <property type="entry name" value="TOBE_2"/>
    <property type="match status" value="1"/>
</dbReference>
<keyword evidence="4" id="KW-1003">Cell membrane</keyword>
<dbReference type="GO" id="GO:1990060">
    <property type="term" value="C:maltose transport complex"/>
    <property type="evidence" value="ECO:0007669"/>
    <property type="project" value="TreeGrafter"/>
</dbReference>
<evidence type="ECO:0000256" key="2">
    <source>
        <dbReference type="ARBA" id="ARBA00005417"/>
    </source>
</evidence>
<dbReference type="FunFam" id="3.40.50.300:FF:000042">
    <property type="entry name" value="Maltose/maltodextrin ABC transporter, ATP-binding protein"/>
    <property type="match status" value="1"/>
</dbReference>
<proteinExistence type="inferred from homology"/>
<dbReference type="eggNOG" id="COG3842">
    <property type="taxonomic scope" value="Bacteria"/>
</dbReference>
<dbReference type="CDD" id="cd03301">
    <property type="entry name" value="ABC_MalK_N"/>
    <property type="match status" value="1"/>
</dbReference>
<dbReference type="Gene3D" id="2.40.50.140">
    <property type="entry name" value="Nucleic acid-binding proteins"/>
    <property type="match status" value="1"/>
</dbReference>
<dbReference type="NCBIfam" id="NF008653">
    <property type="entry name" value="PRK11650.1"/>
    <property type="match status" value="1"/>
</dbReference>
<dbReference type="SUPFAM" id="SSF50331">
    <property type="entry name" value="MOP-like"/>
    <property type="match status" value="1"/>
</dbReference>
<sequence length="364" mass="38730">MAKTDAGVSIRNVSKSFGAVEVLDDISLGIDSGEFIVFLGASGCGKSTLLRMIAGLETVSGGEIWIGGRRVDQLAPGQRDVSMVFQSYALYPHMSVRENLAFGLVNVGTPKAEIATRIATAARMLEMDHLLDRKPAQLSGGQRQRVAIGRAIVREPKVFLFDEPLSNLDAGLRTRTRFELSQLHDRLGATMVFVTHDQIEAMTLATRIVLLNKGRIEQVGAPMDIYARPSTRYVAQFVGSPPMNFLPVARIESGSDGAIVTTGGGVGLQTSVPFDSLPGANLTLGLRPENLTASPHGTLRGKVVTVEQMGDRSLVHAELADGTQVVGVDAPITTARGGSEIAFAVEGAKAMLFDEMGKGYHTAG</sequence>
<reference evidence="8" key="1">
    <citation type="submission" date="2016-04" db="EMBL/GenBank/DDBJ databases">
        <title>Fast-growing isolate from the root nodules of Vavilovia formosa.</title>
        <authorList>
            <person name="Kimeklis A."/>
            <person name="Safronova V."/>
            <person name="Belimov A."/>
            <person name="Andronov E."/>
        </authorList>
    </citation>
    <scope>NUCLEOTIDE SEQUENCE [LARGE SCALE GENOMIC DNA]</scope>
    <source>
        <strain evidence="8">Vaf-46</strain>
    </source>
</reference>
<keyword evidence="4" id="KW-0997">Cell inner membrane</keyword>
<dbReference type="PROSITE" id="PS50893">
    <property type="entry name" value="ABC_TRANSPORTER_2"/>
    <property type="match status" value="1"/>
</dbReference>
<organism evidence="8">
    <name type="scientific">Rhizobium leguminosarum</name>
    <dbReference type="NCBI Taxonomy" id="384"/>
    <lineage>
        <taxon>Bacteria</taxon>
        <taxon>Pseudomonadati</taxon>
        <taxon>Pseudomonadota</taxon>
        <taxon>Alphaproteobacteria</taxon>
        <taxon>Hyphomicrobiales</taxon>
        <taxon>Rhizobiaceae</taxon>
        <taxon>Rhizobium/Agrobacterium group</taxon>
        <taxon>Rhizobium</taxon>
    </lineage>
</organism>
<dbReference type="InterPro" id="IPR003593">
    <property type="entry name" value="AAA+_ATPase"/>
</dbReference>
<dbReference type="GO" id="GO:0015423">
    <property type="term" value="F:ABC-type maltose transporter activity"/>
    <property type="evidence" value="ECO:0007669"/>
    <property type="project" value="TreeGrafter"/>
</dbReference>
<dbReference type="InterPro" id="IPR027417">
    <property type="entry name" value="P-loop_NTPase"/>
</dbReference>
<comment type="similarity">
    <text evidence="2">Belongs to the ABC transporter superfamily.</text>
</comment>
<dbReference type="GO" id="GO:0016887">
    <property type="term" value="F:ATP hydrolysis activity"/>
    <property type="evidence" value="ECO:0007669"/>
    <property type="project" value="InterPro"/>
</dbReference>
<dbReference type="PANTHER" id="PTHR43875:SF3">
    <property type="entry name" value="MALTOSE_MALTODEXTRIN IMPORT ATP-BINDING PROTEIN MALK"/>
    <property type="match status" value="1"/>
</dbReference>
<keyword evidence="4" id="KW-0472">Membrane</keyword>
<comment type="caution">
    <text evidence="8">The sequence shown here is derived from an EMBL/GenBank/DDBJ whole genome shotgun (WGS) entry which is preliminary data.</text>
</comment>
<evidence type="ECO:0000256" key="4">
    <source>
        <dbReference type="ARBA" id="ARBA00022519"/>
    </source>
</evidence>
<evidence type="ECO:0000256" key="6">
    <source>
        <dbReference type="ARBA" id="ARBA00022840"/>
    </source>
</evidence>
<gene>
    <name evidence="8" type="ORF">A4U53_02505</name>
</gene>
<comment type="subcellular location">
    <subcellularLocation>
        <location evidence="1">Cell inner membrane</location>
        <topology evidence="1">Peripheral membrane protein</topology>
    </subcellularLocation>
</comment>
<dbReference type="PANTHER" id="PTHR43875">
    <property type="entry name" value="MALTODEXTRIN IMPORT ATP-BINDING PROTEIN MSMX"/>
    <property type="match status" value="1"/>
</dbReference>
<dbReference type="InterPro" id="IPR017871">
    <property type="entry name" value="ABC_transporter-like_CS"/>
</dbReference>
<dbReference type="Pfam" id="PF00005">
    <property type="entry name" value="ABC_tran"/>
    <property type="match status" value="1"/>
</dbReference>
<evidence type="ECO:0000256" key="3">
    <source>
        <dbReference type="ARBA" id="ARBA00022448"/>
    </source>
</evidence>
<keyword evidence="6 8" id="KW-0067">ATP-binding</keyword>
<dbReference type="InterPro" id="IPR012340">
    <property type="entry name" value="NA-bd_OB-fold"/>
</dbReference>
<evidence type="ECO:0000259" key="7">
    <source>
        <dbReference type="PROSITE" id="PS50893"/>
    </source>
</evidence>
<dbReference type="InterPro" id="IPR008995">
    <property type="entry name" value="Mo/tungstate-bd_C_term_dom"/>
</dbReference>
<accession>A0A179BSG7</accession>
<evidence type="ECO:0000256" key="1">
    <source>
        <dbReference type="ARBA" id="ARBA00004417"/>
    </source>
</evidence>
<dbReference type="Gene3D" id="2.40.50.100">
    <property type="match status" value="1"/>
</dbReference>
<feature type="domain" description="ABC transporter" evidence="7">
    <location>
        <begin position="8"/>
        <end position="238"/>
    </location>
</feature>
<dbReference type="SMART" id="SM00382">
    <property type="entry name" value="AAA"/>
    <property type="match status" value="1"/>
</dbReference>
<keyword evidence="3" id="KW-0813">Transport</keyword>
<keyword evidence="5" id="KW-0547">Nucleotide-binding</keyword>
<dbReference type="AlphaFoldDB" id="A0A179BSG7"/>
<dbReference type="GO" id="GO:0005524">
    <property type="term" value="F:ATP binding"/>
    <property type="evidence" value="ECO:0007669"/>
    <property type="project" value="UniProtKB-KW"/>
</dbReference>